<dbReference type="EMBL" id="LAZR01052857">
    <property type="protein sequence ID" value="KKK82032.1"/>
    <property type="molecule type" value="Genomic_DNA"/>
</dbReference>
<evidence type="ECO:0000313" key="1">
    <source>
        <dbReference type="EMBL" id="KKK82032.1"/>
    </source>
</evidence>
<reference evidence="1" key="1">
    <citation type="journal article" date="2015" name="Nature">
        <title>Complex archaea that bridge the gap between prokaryotes and eukaryotes.</title>
        <authorList>
            <person name="Spang A."/>
            <person name="Saw J.H."/>
            <person name="Jorgensen S.L."/>
            <person name="Zaremba-Niedzwiedzka K."/>
            <person name="Martijn J."/>
            <person name="Lind A.E."/>
            <person name="van Eijk R."/>
            <person name="Schleper C."/>
            <person name="Guy L."/>
            <person name="Ettema T.J."/>
        </authorList>
    </citation>
    <scope>NUCLEOTIDE SEQUENCE</scope>
</reference>
<name>A0A0F8YKX5_9ZZZZ</name>
<gene>
    <name evidence="1" type="ORF">LCGC14_2807440</name>
</gene>
<proteinExistence type="predicted"/>
<sequence length="82" mass="8911">MKRPRRIRWLWLLAALAAIVAVAFAACDGDDDGDGGGGVSGDRIEGGSIEVQGNEFDSLDPHFSAFAQDISLQRMIWRGLYT</sequence>
<dbReference type="AlphaFoldDB" id="A0A0F8YKX5"/>
<dbReference type="PROSITE" id="PS51257">
    <property type="entry name" value="PROKAR_LIPOPROTEIN"/>
    <property type="match status" value="1"/>
</dbReference>
<organism evidence="1">
    <name type="scientific">marine sediment metagenome</name>
    <dbReference type="NCBI Taxonomy" id="412755"/>
    <lineage>
        <taxon>unclassified sequences</taxon>
        <taxon>metagenomes</taxon>
        <taxon>ecological metagenomes</taxon>
    </lineage>
</organism>
<accession>A0A0F8YKX5</accession>
<comment type="caution">
    <text evidence="1">The sequence shown here is derived from an EMBL/GenBank/DDBJ whole genome shotgun (WGS) entry which is preliminary data.</text>
</comment>
<feature type="non-terminal residue" evidence="1">
    <location>
        <position position="82"/>
    </location>
</feature>
<protein>
    <submittedName>
        <fullName evidence="1">Uncharacterized protein</fullName>
    </submittedName>
</protein>